<feature type="transmembrane region" description="Helical" evidence="1">
    <location>
        <begin position="181"/>
        <end position="214"/>
    </location>
</feature>
<protein>
    <recommendedName>
        <fullName evidence="4">Transmembrane protein</fullName>
    </recommendedName>
</protein>
<keyword evidence="1" id="KW-0812">Transmembrane</keyword>
<dbReference type="Proteomes" id="UP000006729">
    <property type="component" value="Chromosome 15"/>
</dbReference>
<feature type="transmembrane region" description="Helical" evidence="1">
    <location>
        <begin position="235"/>
        <end position="255"/>
    </location>
</feature>
<evidence type="ECO:0008006" key="4">
    <source>
        <dbReference type="Google" id="ProtNLM"/>
    </source>
</evidence>
<name>A0A2K1XIS0_POPTR</name>
<sequence>MPISLPSMDQDDIPMEETGSKILRKSIFTFLQNYQYFTSTAALLAFPFSASILLAHLLLDSSSSLLPVIYHRLTSLFQAAGFPPSSELLNLVNLKLSQTISLSILTLPFALTFLLIMKASVIQALNNNHKKPPSFYCVFSIFNPLLLTYICNSLLILSANATAFSLLFFTSNLFLENIGFGFHLFLSAAGAVVYSIILSHTIIICNLALVLSGVERIGGYLAILKACVMIRGRASTALSLALAVNIALAGVEALFRYRIVRTYRHIREAPSSLSIISEGTLIIYLYSILVVLETIVSCIFFKSCKATYSCIDQQGKYAYRINEIEEELENGGYIISFKV</sequence>
<feature type="transmembrane region" description="Helical" evidence="1">
    <location>
        <begin position="34"/>
        <end position="59"/>
    </location>
</feature>
<organism evidence="2 3">
    <name type="scientific">Populus trichocarpa</name>
    <name type="common">Western balsam poplar</name>
    <name type="synonym">Populus balsamifera subsp. trichocarpa</name>
    <dbReference type="NCBI Taxonomy" id="3694"/>
    <lineage>
        <taxon>Eukaryota</taxon>
        <taxon>Viridiplantae</taxon>
        <taxon>Streptophyta</taxon>
        <taxon>Embryophyta</taxon>
        <taxon>Tracheophyta</taxon>
        <taxon>Spermatophyta</taxon>
        <taxon>Magnoliopsida</taxon>
        <taxon>eudicotyledons</taxon>
        <taxon>Gunneridae</taxon>
        <taxon>Pentapetalae</taxon>
        <taxon>rosids</taxon>
        <taxon>fabids</taxon>
        <taxon>Malpighiales</taxon>
        <taxon>Salicaceae</taxon>
        <taxon>Saliceae</taxon>
        <taxon>Populus</taxon>
    </lineage>
</organism>
<dbReference type="PANTHER" id="PTHR33133">
    <property type="entry name" value="OS08G0107100 PROTEIN-RELATED"/>
    <property type="match status" value="1"/>
</dbReference>
<evidence type="ECO:0000313" key="2">
    <source>
        <dbReference type="EMBL" id="PNT00671.1"/>
    </source>
</evidence>
<evidence type="ECO:0000256" key="1">
    <source>
        <dbReference type="SAM" id="Phobius"/>
    </source>
</evidence>
<dbReference type="FunCoup" id="A0A2K1XIS0">
    <property type="interactions" value="132"/>
</dbReference>
<reference evidence="2 3" key="1">
    <citation type="journal article" date="2006" name="Science">
        <title>The genome of black cottonwood, Populus trichocarpa (Torr. &amp; Gray).</title>
        <authorList>
            <person name="Tuskan G.A."/>
            <person name="Difazio S."/>
            <person name="Jansson S."/>
            <person name="Bohlmann J."/>
            <person name="Grigoriev I."/>
            <person name="Hellsten U."/>
            <person name="Putnam N."/>
            <person name="Ralph S."/>
            <person name="Rombauts S."/>
            <person name="Salamov A."/>
            <person name="Schein J."/>
            <person name="Sterck L."/>
            <person name="Aerts A."/>
            <person name="Bhalerao R.R."/>
            <person name="Bhalerao R.P."/>
            <person name="Blaudez D."/>
            <person name="Boerjan W."/>
            <person name="Brun A."/>
            <person name="Brunner A."/>
            <person name="Busov V."/>
            <person name="Campbell M."/>
            <person name="Carlson J."/>
            <person name="Chalot M."/>
            <person name="Chapman J."/>
            <person name="Chen G.L."/>
            <person name="Cooper D."/>
            <person name="Coutinho P.M."/>
            <person name="Couturier J."/>
            <person name="Covert S."/>
            <person name="Cronk Q."/>
            <person name="Cunningham R."/>
            <person name="Davis J."/>
            <person name="Degroeve S."/>
            <person name="Dejardin A."/>
            <person name="Depamphilis C."/>
            <person name="Detter J."/>
            <person name="Dirks B."/>
            <person name="Dubchak I."/>
            <person name="Duplessis S."/>
            <person name="Ehlting J."/>
            <person name="Ellis B."/>
            <person name="Gendler K."/>
            <person name="Goodstein D."/>
            <person name="Gribskov M."/>
            <person name="Grimwood J."/>
            <person name="Groover A."/>
            <person name="Gunter L."/>
            <person name="Hamberger B."/>
            <person name="Heinze B."/>
            <person name="Helariutta Y."/>
            <person name="Henrissat B."/>
            <person name="Holligan D."/>
            <person name="Holt R."/>
            <person name="Huang W."/>
            <person name="Islam-Faridi N."/>
            <person name="Jones S."/>
            <person name="Jones-Rhoades M."/>
            <person name="Jorgensen R."/>
            <person name="Joshi C."/>
            <person name="Kangasjarvi J."/>
            <person name="Karlsson J."/>
            <person name="Kelleher C."/>
            <person name="Kirkpatrick R."/>
            <person name="Kirst M."/>
            <person name="Kohler A."/>
            <person name="Kalluri U."/>
            <person name="Larimer F."/>
            <person name="Leebens-Mack J."/>
            <person name="Leple J.C."/>
            <person name="Locascio P."/>
            <person name="Lou Y."/>
            <person name="Lucas S."/>
            <person name="Martin F."/>
            <person name="Montanini B."/>
            <person name="Napoli C."/>
            <person name="Nelson D.R."/>
            <person name="Nelson C."/>
            <person name="Nieminen K."/>
            <person name="Nilsson O."/>
            <person name="Pereda V."/>
            <person name="Peter G."/>
            <person name="Philippe R."/>
            <person name="Pilate G."/>
            <person name="Poliakov A."/>
            <person name="Razumovskaya J."/>
            <person name="Richardson P."/>
            <person name="Rinaldi C."/>
            <person name="Ritland K."/>
            <person name="Rouze P."/>
            <person name="Ryaboy D."/>
            <person name="Schmutz J."/>
            <person name="Schrader J."/>
            <person name="Segerman B."/>
            <person name="Shin H."/>
            <person name="Siddiqui A."/>
            <person name="Sterky F."/>
            <person name="Terry A."/>
            <person name="Tsai C.J."/>
            <person name="Uberbacher E."/>
            <person name="Unneberg P."/>
            <person name="Vahala J."/>
            <person name="Wall K."/>
            <person name="Wessler S."/>
            <person name="Yang G."/>
            <person name="Yin T."/>
            <person name="Douglas C."/>
            <person name="Marra M."/>
            <person name="Sandberg G."/>
            <person name="Van de Peer Y."/>
            <person name="Rokhsar D."/>
        </authorList>
    </citation>
    <scope>NUCLEOTIDE SEQUENCE [LARGE SCALE GENOMIC DNA]</scope>
    <source>
        <strain evidence="3">cv. Nisqually</strain>
    </source>
</reference>
<gene>
    <name evidence="2" type="ORF">POPTR_015G060900</name>
</gene>
<dbReference type="GO" id="GO:0016020">
    <property type="term" value="C:membrane"/>
    <property type="evidence" value="ECO:0000318"/>
    <property type="project" value="GO_Central"/>
</dbReference>
<keyword evidence="1" id="KW-0472">Membrane</keyword>
<feature type="transmembrane region" description="Helical" evidence="1">
    <location>
        <begin position="136"/>
        <end position="169"/>
    </location>
</feature>
<dbReference type="PANTHER" id="PTHR33133:SF3">
    <property type="entry name" value="TRANSMEMBRANE PROTEIN"/>
    <property type="match status" value="1"/>
</dbReference>
<accession>A0A2K1XIS0</accession>
<dbReference type="InParanoid" id="A0A2K1XIS0"/>
<proteinExistence type="predicted"/>
<feature type="transmembrane region" description="Helical" evidence="1">
    <location>
        <begin position="281"/>
        <end position="301"/>
    </location>
</feature>
<keyword evidence="3" id="KW-1185">Reference proteome</keyword>
<evidence type="ECO:0000313" key="3">
    <source>
        <dbReference type="Proteomes" id="UP000006729"/>
    </source>
</evidence>
<dbReference type="AlphaFoldDB" id="A0A2K1XIS0"/>
<keyword evidence="1" id="KW-1133">Transmembrane helix</keyword>
<dbReference type="STRING" id="3694.A0A2K1XIS0"/>
<feature type="transmembrane region" description="Helical" evidence="1">
    <location>
        <begin position="96"/>
        <end position="116"/>
    </location>
</feature>
<dbReference type="EMBL" id="CM009304">
    <property type="protein sequence ID" value="PNT00671.1"/>
    <property type="molecule type" value="Genomic_DNA"/>
</dbReference>